<dbReference type="GO" id="GO:0006351">
    <property type="term" value="P:DNA-templated transcription"/>
    <property type="evidence" value="ECO:0007669"/>
    <property type="project" value="InterPro"/>
</dbReference>
<name>A0A813K9U2_POLGL</name>
<evidence type="ECO:0000313" key="11">
    <source>
        <dbReference type="Proteomes" id="UP000626109"/>
    </source>
</evidence>
<dbReference type="Gene3D" id="1.10.274.100">
    <property type="entry name" value="RNA polymerase Rpb1, domain 3"/>
    <property type="match status" value="1"/>
</dbReference>
<accession>A0A813K9U2</accession>
<dbReference type="Pfam" id="PF00623">
    <property type="entry name" value="RNA_pol_Rpb1_2"/>
    <property type="match status" value="2"/>
</dbReference>
<evidence type="ECO:0000256" key="7">
    <source>
        <dbReference type="RuleBase" id="RU004279"/>
    </source>
</evidence>
<dbReference type="EC" id="2.7.7.6" evidence="7"/>
<organism evidence="10 11">
    <name type="scientific">Polarella glacialis</name>
    <name type="common">Dinoflagellate</name>
    <dbReference type="NCBI Taxonomy" id="89957"/>
    <lineage>
        <taxon>Eukaryota</taxon>
        <taxon>Sar</taxon>
        <taxon>Alveolata</taxon>
        <taxon>Dinophyceae</taxon>
        <taxon>Suessiales</taxon>
        <taxon>Suessiaceae</taxon>
        <taxon>Polarella</taxon>
    </lineage>
</organism>
<protein>
    <recommendedName>
        <fullName evidence="7">DNA-directed RNA polymerase subunit</fullName>
        <ecNumber evidence="7">2.7.7.6</ecNumber>
    </recommendedName>
</protein>
<evidence type="ECO:0000256" key="5">
    <source>
        <dbReference type="ARBA" id="ARBA00023163"/>
    </source>
</evidence>
<comment type="catalytic activity">
    <reaction evidence="6 7">
        <text>RNA(n) + a ribonucleoside 5'-triphosphate = RNA(n+1) + diphosphate</text>
        <dbReference type="Rhea" id="RHEA:21248"/>
        <dbReference type="Rhea" id="RHEA-COMP:14527"/>
        <dbReference type="Rhea" id="RHEA-COMP:17342"/>
        <dbReference type="ChEBI" id="CHEBI:33019"/>
        <dbReference type="ChEBI" id="CHEBI:61557"/>
        <dbReference type="ChEBI" id="CHEBI:140395"/>
        <dbReference type="EC" id="2.7.7.6"/>
    </reaction>
</comment>
<dbReference type="SMART" id="SM00663">
    <property type="entry name" value="RPOLA_N"/>
    <property type="match status" value="1"/>
</dbReference>
<feature type="domain" description="RNA polymerase N-terminal" evidence="9">
    <location>
        <begin position="926"/>
        <end position="1204"/>
    </location>
</feature>
<evidence type="ECO:0000256" key="3">
    <source>
        <dbReference type="ARBA" id="ARBA00022679"/>
    </source>
</evidence>
<dbReference type="InterPro" id="IPR042102">
    <property type="entry name" value="RNA_pol_Rpb1_3_sf"/>
</dbReference>
<gene>
    <name evidence="10" type="ORF">PGLA2088_LOCUS28460</name>
</gene>
<feature type="region of interest" description="Disordered" evidence="8">
    <location>
        <begin position="78"/>
        <end position="98"/>
    </location>
</feature>
<dbReference type="InterPro" id="IPR006592">
    <property type="entry name" value="RNA_pol_N"/>
</dbReference>
<proteinExistence type="inferred from homology"/>
<dbReference type="SUPFAM" id="SSF64484">
    <property type="entry name" value="beta and beta-prime subunits of DNA dependent RNA-polymerase"/>
    <property type="match status" value="2"/>
</dbReference>
<evidence type="ECO:0000256" key="8">
    <source>
        <dbReference type="SAM" id="MobiDB-lite"/>
    </source>
</evidence>
<comment type="caution">
    <text evidence="10">The sequence shown here is derived from an EMBL/GenBank/DDBJ whole genome shotgun (WGS) entry which is preliminary data.</text>
</comment>
<dbReference type="GO" id="GO:0003677">
    <property type="term" value="F:DNA binding"/>
    <property type="evidence" value="ECO:0007669"/>
    <property type="project" value="InterPro"/>
</dbReference>
<evidence type="ECO:0000313" key="10">
    <source>
        <dbReference type="EMBL" id="CAE8693621.1"/>
    </source>
</evidence>
<dbReference type="GO" id="GO:0003899">
    <property type="term" value="F:DNA-directed RNA polymerase activity"/>
    <property type="evidence" value="ECO:0007669"/>
    <property type="project" value="UniProtKB-EC"/>
</dbReference>
<feature type="compositionally biased region" description="Basic residues" evidence="8">
    <location>
        <begin position="79"/>
        <end position="89"/>
    </location>
</feature>
<dbReference type="Pfam" id="PF04997">
    <property type="entry name" value="RNA_pol_Rpb1_1"/>
    <property type="match status" value="1"/>
</dbReference>
<reference evidence="10" key="1">
    <citation type="submission" date="2021-02" db="EMBL/GenBank/DDBJ databases">
        <authorList>
            <person name="Dougan E. K."/>
            <person name="Rhodes N."/>
            <person name="Thang M."/>
            <person name="Chan C."/>
        </authorList>
    </citation>
    <scope>NUCLEOTIDE SEQUENCE</scope>
</reference>
<comment type="function">
    <text evidence="1 7">DNA-dependent RNA polymerase catalyzes the transcription of DNA into RNA using the four ribonucleoside triphosphates as substrates.</text>
</comment>
<feature type="region of interest" description="Disordered" evidence="8">
    <location>
        <begin position="733"/>
        <end position="755"/>
    </location>
</feature>
<dbReference type="InterPro" id="IPR045867">
    <property type="entry name" value="DNA-dir_RpoC_beta_prime"/>
</dbReference>
<keyword evidence="5 7" id="KW-0804">Transcription</keyword>
<evidence type="ECO:0000256" key="6">
    <source>
        <dbReference type="ARBA" id="ARBA00048552"/>
    </source>
</evidence>
<dbReference type="Proteomes" id="UP000626109">
    <property type="component" value="Unassembled WGS sequence"/>
</dbReference>
<dbReference type="PANTHER" id="PTHR19376:SF54">
    <property type="entry name" value="DNA-DIRECTED RNA POLYMERASE SUBUNIT BETA"/>
    <property type="match status" value="1"/>
</dbReference>
<sequence length="1316" mass="141458">MSAVIPPSTMQVPPPRLCGRSACQLLDGTREVMPPPRRRLTLLTLTASHPSGHRIAATASALAAAALGLGCHASVIAGKSKRGHRRQRRRDRDRSRLWPACSQNELRRLTVQASFEQDDDGLDDMLGGDEELEPTESAFPADSQGMAEDDEEVGDGHADGHADGQGDHDEVGEHLPAERPSWDFSTIQVDQPQGGSQSSVPQLPLRRRALLDVPRKTSPVDFLSVRLQSPAGIRAAAKWGDSTGQLLNDGDFDPDGSPTPGGLYGTDVFGPSGSYQRRQQMGFFELPWPCSHIWFSAKGKLGNAARLLGRRVGDLLEVRQFQRDLYLGEWTAARLWPLAQSPTSFMAKVPAVGSPVAAAVAPALCSLDVRPLPEDPEVPSDVEAMEGGSDDQATPALSRKAHLLAQLMKAACGGQLSPEAERISRATRQALAHGMAHGRKSQSQAALDIAKAKAVGEGLRLAAELPSLAAQLYVLARLQNTEDEGAEGDGVLAPTDAGAEGDGVLAPTDAGAKGDGVLARSAINAEDAVPYLVEGAAKAFAELGLSVEEAHELLTSMLPSEESEPALKDPGSSLLRAAARKDFYGLWQALALPGFRGNLDEKLQEFHKSIDGQMEAYDAARVTIALQKLQTRAQASLDIVLRAFATPLPSDGQAASSSRGQGRSRLSRYQPEAHEVFWYDPTMAPAAFHLQDVERVRDNAPEIAARWVQANGPREHDEVSDLSMMEAAATAATSGSSAAHGQMASTAGKLTTPRKRRKHLGSEAVYYRRGQDADLRWHVPLQDAARPGKASGLVPLSRGQEMPLDAAADVVRFCAARPRPACTPPPVPSNLEAEGCLFIGSGGLAVRQVLCNVEPLSALQQLASKGDQLDAVLQIDRHFDASARHGFQLDSVRAVGIKMTGDASNVKDSARQSMMGAVAGKLQSPEWMVLTDLPVLPPDLRTRSMSDPMAFPDDLNLLYKGISFRANNLLRGFADRKPGGLMRYHKFALQQAVDSLIDNGRLGKPELRKNGQELESVAMRLKGKEGRMRSNMLGKRVDFSARTVIVVEPKLELDQCGLPYAIARSLFSGFLAGKCASLGDCGAQPPLEWFDEQPKATRWELLRGVMENRAVMLNRAPTLHRLGCQAFLPQLIEGQALKIHPLVCAPFNADFDGDTMTMHLALSDAAQKEFRELMMPTRNLSSPATGDPVIGPTQDMVLGIYYLTADPPEQDVPPTVCETWEHLEAVVSACAAGELSHGTVLSVPKSVLAEAAPEAAEDDPVLAIDENSDGSESVRTTAGRALFFLMVHKGFTPPMRKDLVLLDYLDSVGLAETVPS</sequence>
<keyword evidence="3 7" id="KW-0808">Transferase</keyword>
<feature type="region of interest" description="Disordered" evidence="8">
    <location>
        <begin position="110"/>
        <end position="176"/>
    </location>
</feature>
<evidence type="ECO:0000256" key="4">
    <source>
        <dbReference type="ARBA" id="ARBA00022695"/>
    </source>
</evidence>
<evidence type="ECO:0000259" key="9">
    <source>
        <dbReference type="SMART" id="SM00663"/>
    </source>
</evidence>
<feature type="compositionally biased region" description="Basic and acidic residues" evidence="8">
    <location>
        <begin position="154"/>
        <end position="176"/>
    </location>
</feature>
<evidence type="ECO:0000256" key="2">
    <source>
        <dbReference type="ARBA" id="ARBA00022478"/>
    </source>
</evidence>
<dbReference type="GO" id="GO:0000428">
    <property type="term" value="C:DNA-directed RNA polymerase complex"/>
    <property type="evidence" value="ECO:0007669"/>
    <property type="project" value="UniProtKB-KW"/>
</dbReference>
<evidence type="ECO:0000256" key="1">
    <source>
        <dbReference type="ARBA" id="ARBA00004026"/>
    </source>
</evidence>
<dbReference type="InterPro" id="IPR000722">
    <property type="entry name" value="RNA_pol_asu"/>
</dbReference>
<dbReference type="InterPro" id="IPR007080">
    <property type="entry name" value="RNA_pol_Rpb1_1"/>
</dbReference>
<feature type="compositionally biased region" description="Acidic residues" evidence="8">
    <location>
        <begin position="116"/>
        <end position="134"/>
    </location>
</feature>
<dbReference type="Gene3D" id="2.40.40.20">
    <property type="match status" value="1"/>
</dbReference>
<keyword evidence="2 7" id="KW-0240">DNA-directed RNA polymerase</keyword>
<dbReference type="Pfam" id="PF04983">
    <property type="entry name" value="RNA_pol_Rpb1_3"/>
    <property type="match status" value="1"/>
</dbReference>
<dbReference type="EMBL" id="CAJNNW010027887">
    <property type="protein sequence ID" value="CAE8693621.1"/>
    <property type="molecule type" value="Genomic_DNA"/>
</dbReference>
<comment type="similarity">
    <text evidence="7">Belongs to the RNA polymerase beta' chain family.</text>
</comment>
<dbReference type="PANTHER" id="PTHR19376">
    <property type="entry name" value="DNA-DIRECTED RNA POLYMERASE"/>
    <property type="match status" value="1"/>
</dbReference>
<dbReference type="InterPro" id="IPR007066">
    <property type="entry name" value="RNA_pol_Rpb1_3"/>
</dbReference>
<keyword evidence="4 7" id="KW-0548">Nucleotidyltransferase</keyword>